<dbReference type="Proteomes" id="UP001465426">
    <property type="component" value="Unassembled WGS sequence"/>
</dbReference>
<evidence type="ECO:0000256" key="3">
    <source>
        <dbReference type="RuleBase" id="RU003476"/>
    </source>
</evidence>
<dbReference type="InterPro" id="IPR020476">
    <property type="entry name" value="Nudix_hydrolase"/>
</dbReference>
<comment type="similarity">
    <text evidence="3">Belongs to the Nudix hydrolase family.</text>
</comment>
<dbReference type="Pfam" id="PF00293">
    <property type="entry name" value="NUDIX"/>
    <property type="match status" value="1"/>
</dbReference>
<dbReference type="PROSITE" id="PS00893">
    <property type="entry name" value="NUDIX_BOX"/>
    <property type="match status" value="1"/>
</dbReference>
<dbReference type="InterPro" id="IPR020084">
    <property type="entry name" value="NUDIX_hydrolase_CS"/>
</dbReference>
<evidence type="ECO:0000313" key="5">
    <source>
        <dbReference type="EMBL" id="MEQ2468550.1"/>
    </source>
</evidence>
<gene>
    <name evidence="5" type="ORF">WMO63_23130</name>
</gene>
<comment type="caution">
    <text evidence="5">The sequence shown here is derived from an EMBL/GenBank/DDBJ whole genome shotgun (WGS) entry which is preliminary data.</text>
</comment>
<sequence>MRFNERIGLDISDEHHKIHRRVAVRAVIIEKQKVLLMQTNKGDFKFPGGGVEGNEGLEEALWREVKEETGYTHCTVKECMGKVIENQVDQDDKQAYFQMVSHYYMCELTNKGKVEKELDAYEFELDFKPVWISVGKAIEENEYAVSQFNCNPWVARENLVLKKIKDFLY</sequence>
<dbReference type="PANTHER" id="PTHR43046:SF2">
    <property type="entry name" value="8-OXO-DGTP DIPHOSPHATASE-RELATED"/>
    <property type="match status" value="1"/>
</dbReference>
<proteinExistence type="inferred from homology"/>
<dbReference type="CDD" id="cd02883">
    <property type="entry name" value="NUDIX_Hydrolase"/>
    <property type="match status" value="1"/>
</dbReference>
<reference evidence="5 6" key="1">
    <citation type="submission" date="2024-03" db="EMBL/GenBank/DDBJ databases">
        <title>Human intestinal bacterial collection.</title>
        <authorList>
            <person name="Pauvert C."/>
            <person name="Hitch T.C.A."/>
            <person name="Clavel T."/>
        </authorList>
    </citation>
    <scope>NUCLEOTIDE SEQUENCE [LARGE SCALE GENOMIC DNA]</scope>
    <source>
        <strain evidence="5 6">CLA-SR-H024</strain>
    </source>
</reference>
<dbReference type="SUPFAM" id="SSF55811">
    <property type="entry name" value="Nudix"/>
    <property type="match status" value="1"/>
</dbReference>
<comment type="cofactor">
    <cofactor evidence="1">
        <name>Mg(2+)</name>
        <dbReference type="ChEBI" id="CHEBI:18420"/>
    </cofactor>
</comment>
<evidence type="ECO:0000259" key="4">
    <source>
        <dbReference type="PROSITE" id="PS51462"/>
    </source>
</evidence>
<dbReference type="Gene3D" id="3.90.79.10">
    <property type="entry name" value="Nucleoside Triphosphate Pyrophosphohydrolase"/>
    <property type="match status" value="1"/>
</dbReference>
<dbReference type="InterPro" id="IPR000086">
    <property type="entry name" value="NUDIX_hydrolase_dom"/>
</dbReference>
<feature type="domain" description="Nudix hydrolase" evidence="4">
    <location>
        <begin position="19"/>
        <end position="156"/>
    </location>
</feature>
<dbReference type="InterPro" id="IPR015797">
    <property type="entry name" value="NUDIX_hydrolase-like_dom_sf"/>
</dbReference>
<evidence type="ECO:0000256" key="1">
    <source>
        <dbReference type="ARBA" id="ARBA00001946"/>
    </source>
</evidence>
<keyword evidence="6" id="KW-1185">Reference proteome</keyword>
<organism evidence="5 6">
    <name type="scientific">Niallia hominis</name>
    <dbReference type="NCBI Taxonomy" id="3133173"/>
    <lineage>
        <taxon>Bacteria</taxon>
        <taxon>Bacillati</taxon>
        <taxon>Bacillota</taxon>
        <taxon>Bacilli</taxon>
        <taxon>Bacillales</taxon>
        <taxon>Bacillaceae</taxon>
        <taxon>Niallia</taxon>
    </lineage>
</organism>
<dbReference type="PROSITE" id="PS51462">
    <property type="entry name" value="NUDIX"/>
    <property type="match status" value="1"/>
</dbReference>
<dbReference type="PANTHER" id="PTHR43046">
    <property type="entry name" value="GDP-MANNOSE MANNOSYL HYDROLASE"/>
    <property type="match status" value="1"/>
</dbReference>
<dbReference type="RefSeq" id="WP_048718374.1">
    <property type="nucleotide sequence ID" value="NZ_JBBMFN010000116.1"/>
</dbReference>
<evidence type="ECO:0000313" key="6">
    <source>
        <dbReference type="Proteomes" id="UP001465426"/>
    </source>
</evidence>
<keyword evidence="2 3" id="KW-0378">Hydrolase</keyword>
<protein>
    <submittedName>
        <fullName evidence="5">NUDIX domain-containing protein</fullName>
    </submittedName>
</protein>
<evidence type="ECO:0000256" key="2">
    <source>
        <dbReference type="ARBA" id="ARBA00022801"/>
    </source>
</evidence>
<dbReference type="EMBL" id="JBBMFN010000116">
    <property type="protein sequence ID" value="MEQ2468550.1"/>
    <property type="molecule type" value="Genomic_DNA"/>
</dbReference>
<accession>A0ABV1F583</accession>
<name>A0ABV1F583_9BACI</name>
<dbReference type="PRINTS" id="PR00502">
    <property type="entry name" value="NUDIXFAMILY"/>
</dbReference>